<dbReference type="AlphaFoldDB" id="A0A014N6A9"/>
<dbReference type="RefSeq" id="WP_034938482.1">
    <property type="nucleotide sequence ID" value="NZ_JBHLYB010000364.1"/>
</dbReference>
<evidence type="ECO:0000256" key="1">
    <source>
        <dbReference type="SAM" id="Phobius"/>
    </source>
</evidence>
<gene>
    <name evidence="2" type="ORF">BG55_14645</name>
</gene>
<keyword evidence="1" id="KW-0812">Transmembrane</keyword>
<reference evidence="2 3" key="1">
    <citation type="submission" date="2014-02" db="EMBL/GenBank/DDBJ databases">
        <title>Draft genome of Erwinia mallotivora strain BT-MARDI, a papaya dieback pathogen.</title>
        <authorList>
            <person name="Redzuan R."/>
            <person name="Abu Bakar N."/>
            <person name="Badrun R."/>
            <person name="Mohd Raih M.F."/>
            <person name="Rozano L."/>
            <person name="Mat Amin N."/>
        </authorList>
    </citation>
    <scope>NUCLEOTIDE SEQUENCE [LARGE SCALE GENOMIC DNA]</scope>
    <source>
        <strain evidence="2 3">BT-MARDI</strain>
    </source>
</reference>
<dbReference type="Proteomes" id="UP000019918">
    <property type="component" value="Unassembled WGS sequence"/>
</dbReference>
<protein>
    <submittedName>
        <fullName evidence="2">Membrane protein</fullName>
    </submittedName>
</protein>
<name>A0A014N6A9_9GAMM</name>
<keyword evidence="3" id="KW-1185">Reference proteome</keyword>
<dbReference type="NCBIfam" id="NF008001">
    <property type="entry name" value="PRK10726.1"/>
    <property type="match status" value="1"/>
</dbReference>
<proteinExistence type="predicted"/>
<dbReference type="Pfam" id="PF12084">
    <property type="entry name" value="DUF3561"/>
    <property type="match status" value="1"/>
</dbReference>
<evidence type="ECO:0000313" key="2">
    <source>
        <dbReference type="EMBL" id="EXU74948.1"/>
    </source>
</evidence>
<feature type="transmembrane region" description="Helical" evidence="1">
    <location>
        <begin position="80"/>
        <end position="100"/>
    </location>
</feature>
<evidence type="ECO:0000313" key="3">
    <source>
        <dbReference type="Proteomes" id="UP000019918"/>
    </source>
</evidence>
<sequence>MHNVTPMLARKEERDQEEISWSFPGGVVGFASYWCALAIPFLLYGSNTLFFFLYTWPFFLALLPASVLIGIAISALLRGHLIWTLLLTALLVIALFWLLFTLLSGW</sequence>
<dbReference type="EMBL" id="JFHN01000053">
    <property type="protein sequence ID" value="EXU74948.1"/>
    <property type="molecule type" value="Genomic_DNA"/>
</dbReference>
<dbReference type="InterPro" id="IPR022721">
    <property type="entry name" value="DUF3561"/>
</dbReference>
<dbReference type="STRING" id="69222.BG55_14645"/>
<feature type="transmembrane region" description="Helical" evidence="1">
    <location>
        <begin position="49"/>
        <end position="73"/>
    </location>
</feature>
<dbReference type="PATRIC" id="fig|69222.5.peg.3004"/>
<organism evidence="2 3">
    <name type="scientific">Erwinia mallotivora</name>
    <dbReference type="NCBI Taxonomy" id="69222"/>
    <lineage>
        <taxon>Bacteria</taxon>
        <taxon>Pseudomonadati</taxon>
        <taxon>Pseudomonadota</taxon>
        <taxon>Gammaproteobacteria</taxon>
        <taxon>Enterobacterales</taxon>
        <taxon>Erwiniaceae</taxon>
        <taxon>Erwinia</taxon>
    </lineage>
</organism>
<keyword evidence="1" id="KW-1133">Transmembrane helix</keyword>
<keyword evidence="1" id="KW-0472">Membrane</keyword>
<dbReference type="OrthoDB" id="6414990at2"/>
<feature type="transmembrane region" description="Helical" evidence="1">
    <location>
        <begin position="21"/>
        <end position="43"/>
    </location>
</feature>
<comment type="caution">
    <text evidence="2">The sequence shown here is derived from an EMBL/GenBank/DDBJ whole genome shotgun (WGS) entry which is preliminary data.</text>
</comment>
<accession>A0A014N6A9</accession>